<dbReference type="InterPro" id="IPR013424">
    <property type="entry name" value="Ice-binding_C"/>
</dbReference>
<comment type="caution">
    <text evidence="3">The sequence shown here is derived from an EMBL/GenBank/DDBJ whole genome shotgun (WGS) entry which is preliminary data.</text>
</comment>
<proteinExistence type="predicted"/>
<dbReference type="OrthoDB" id="5455375at2"/>
<feature type="chain" id="PRO_5019830579" description="Ice-binding protein C-terminal domain-containing protein" evidence="1">
    <location>
        <begin position="26"/>
        <end position="246"/>
    </location>
</feature>
<dbReference type="NCBIfam" id="TIGR02595">
    <property type="entry name" value="PEP_CTERM"/>
    <property type="match status" value="1"/>
</dbReference>
<dbReference type="Proteomes" id="UP000301751">
    <property type="component" value="Unassembled WGS sequence"/>
</dbReference>
<dbReference type="RefSeq" id="WP_137730732.1">
    <property type="nucleotide sequence ID" value="NZ_BJCL01000001.1"/>
</dbReference>
<evidence type="ECO:0000256" key="1">
    <source>
        <dbReference type="SAM" id="SignalP"/>
    </source>
</evidence>
<evidence type="ECO:0000313" key="3">
    <source>
        <dbReference type="EMBL" id="GCL60938.1"/>
    </source>
</evidence>
<accession>A0A480AQE8</accession>
<dbReference type="AlphaFoldDB" id="A0A480AQE8"/>
<name>A0A480AQE8_9BURK</name>
<gene>
    <name evidence="3" type="ORF">AQPW35_00190</name>
</gene>
<feature type="domain" description="Ice-binding protein C-terminal" evidence="2">
    <location>
        <begin position="220"/>
        <end position="244"/>
    </location>
</feature>
<evidence type="ECO:0000259" key="2">
    <source>
        <dbReference type="Pfam" id="PF07589"/>
    </source>
</evidence>
<dbReference type="Pfam" id="PF07589">
    <property type="entry name" value="PEP-CTERM"/>
    <property type="match status" value="1"/>
</dbReference>
<keyword evidence="1" id="KW-0732">Signal</keyword>
<keyword evidence="4" id="KW-1185">Reference proteome</keyword>
<dbReference type="EMBL" id="BJCL01000001">
    <property type="protein sequence ID" value="GCL60938.1"/>
    <property type="molecule type" value="Genomic_DNA"/>
</dbReference>
<evidence type="ECO:0000313" key="4">
    <source>
        <dbReference type="Proteomes" id="UP000301751"/>
    </source>
</evidence>
<feature type="signal peptide" evidence="1">
    <location>
        <begin position="1"/>
        <end position="25"/>
    </location>
</feature>
<reference evidence="4" key="1">
    <citation type="submission" date="2019-03" db="EMBL/GenBank/DDBJ databases">
        <title>Aquabacterium pictum sp.nov., the first bacteriochlorophyll a-containing freshwater bacterium in the genus Aquabacterium of the class Betaproteobacteria.</title>
        <authorList>
            <person name="Hirose S."/>
            <person name="Tank M."/>
            <person name="Hara E."/>
            <person name="Tamaki H."/>
            <person name="Takaichi S."/>
            <person name="Haruta S."/>
            <person name="Hanada S."/>
        </authorList>
    </citation>
    <scope>NUCLEOTIDE SEQUENCE [LARGE SCALE GENOMIC DNA]</scope>
    <source>
        <strain evidence="4">W35</strain>
    </source>
</reference>
<protein>
    <recommendedName>
        <fullName evidence="2">Ice-binding protein C-terminal domain-containing protein</fullName>
    </recommendedName>
</protein>
<organism evidence="3 4">
    <name type="scientific">Pseudaquabacterium pictum</name>
    <dbReference type="NCBI Taxonomy" id="2315236"/>
    <lineage>
        <taxon>Bacteria</taxon>
        <taxon>Pseudomonadati</taxon>
        <taxon>Pseudomonadota</taxon>
        <taxon>Betaproteobacteria</taxon>
        <taxon>Burkholderiales</taxon>
        <taxon>Sphaerotilaceae</taxon>
        <taxon>Pseudaquabacterium</taxon>
    </lineage>
</organism>
<sequence length="246" mass="25388">MADSVFLRKVAIAAAFVVQSFGATAANVAYVGAGSSGDYLNFYGHTVTQITNPTTAGFLAGFDAVVVSSNSTFSDVTLVGDEVKSFADAGGGVVLGQFVFQGQWAISGGINSPGYNPFVNDASSSSYNIGSSLGTIYDAASPLFNGLTVANISTQYQANVGLDAGATLVADWTSDRKAIAFNQLSHSKVVGLNLFPSDGELNADTQQLVSNAIDFSMTAAVPEPQVYVLMLLGLSLVGAAARRRRG</sequence>